<keyword evidence="1" id="KW-0560">Oxidoreductase</keyword>
<dbReference type="Pfam" id="PF22725">
    <property type="entry name" value="GFO_IDH_MocA_C3"/>
    <property type="match status" value="1"/>
</dbReference>
<dbReference type="GO" id="GO:0016491">
    <property type="term" value="F:oxidoreductase activity"/>
    <property type="evidence" value="ECO:0007669"/>
    <property type="project" value="UniProtKB-KW"/>
</dbReference>
<dbReference type="InterPro" id="IPR055170">
    <property type="entry name" value="GFO_IDH_MocA-like_dom"/>
</dbReference>
<dbReference type="SUPFAM" id="SSF51735">
    <property type="entry name" value="NAD(P)-binding Rossmann-fold domains"/>
    <property type="match status" value="1"/>
</dbReference>
<feature type="domain" description="GFO/IDH/MocA-like oxidoreductase" evidence="2">
    <location>
        <begin position="131"/>
        <end position="258"/>
    </location>
</feature>
<evidence type="ECO:0000256" key="1">
    <source>
        <dbReference type="ARBA" id="ARBA00023002"/>
    </source>
</evidence>
<comment type="caution">
    <text evidence="3">The sequence shown here is derived from an EMBL/GenBank/DDBJ whole genome shotgun (WGS) entry which is preliminary data.</text>
</comment>
<dbReference type="SUPFAM" id="SSF55347">
    <property type="entry name" value="Glyceraldehyde-3-phosphate dehydrogenase-like, C-terminal domain"/>
    <property type="match status" value="1"/>
</dbReference>
<evidence type="ECO:0000259" key="2">
    <source>
        <dbReference type="Pfam" id="PF22725"/>
    </source>
</evidence>
<reference evidence="3 4" key="1">
    <citation type="submission" date="2020-08" db="EMBL/GenBank/DDBJ databases">
        <title>Cohnella phylogeny.</title>
        <authorList>
            <person name="Dunlap C."/>
        </authorList>
    </citation>
    <scope>NUCLEOTIDE SEQUENCE [LARGE SCALE GENOMIC DNA]</scope>
    <source>
        <strain evidence="3 4">DSM 28246</strain>
    </source>
</reference>
<dbReference type="PANTHER" id="PTHR43818">
    <property type="entry name" value="BCDNA.GH03377"/>
    <property type="match status" value="1"/>
</dbReference>
<proteinExistence type="predicted"/>
<evidence type="ECO:0000313" key="3">
    <source>
        <dbReference type="EMBL" id="MBB6671215.1"/>
    </source>
</evidence>
<gene>
    <name evidence="3" type="ORF">H7C19_10995</name>
</gene>
<dbReference type="Gene3D" id="3.30.360.10">
    <property type="entry name" value="Dihydrodipicolinate Reductase, domain 2"/>
    <property type="match status" value="1"/>
</dbReference>
<name>A0A7X0VEP0_9BACL</name>
<accession>A0A7X0VEP0</accession>
<dbReference type="Proteomes" id="UP000547209">
    <property type="component" value="Unassembled WGS sequence"/>
</dbReference>
<sequence>MIRRTFGIIGCQHAHIGIFIREMQQLGHRFAGIYEPEPATLARRLAGEFGVPLLPDREALLGEDVSVIGCAAVNADKIGVIEWCELHGKHVMLDKPAVTDREGLDRLRAAIGRGRIEIGMLLTERFRSSLLAAKRLIEEGALGEIVHIGMRKPHLLNAPERPAWHFDKKRSGGIIVDLLIHDFDLLRWLTGREIASVEGFMARESRSPHPGFYDAAGVQAVMDGGTTAQLYADWHTPRSSWTWGDGRLFVTGTRGTLELRLEGDPLLGGGEALLLTTDREPLRRVADPVPASLITADFLSRLDGGPYELSHADLLAASEAAIAADERAVRIDRAVGIDGAASERQAECDRTNSVIEIERM</sequence>
<dbReference type="AlphaFoldDB" id="A0A7X0VEP0"/>
<dbReference type="EMBL" id="JACJVP010000018">
    <property type="protein sequence ID" value="MBB6671215.1"/>
    <property type="molecule type" value="Genomic_DNA"/>
</dbReference>
<protein>
    <submittedName>
        <fullName evidence="3">Gfo/Idh/MocA family oxidoreductase</fullName>
    </submittedName>
</protein>
<evidence type="ECO:0000313" key="4">
    <source>
        <dbReference type="Proteomes" id="UP000547209"/>
    </source>
</evidence>
<dbReference type="InterPro" id="IPR036291">
    <property type="entry name" value="NAD(P)-bd_dom_sf"/>
</dbReference>
<dbReference type="PANTHER" id="PTHR43818:SF11">
    <property type="entry name" value="BCDNA.GH03377"/>
    <property type="match status" value="1"/>
</dbReference>
<organism evidence="3 4">
    <name type="scientific">Cohnella nanjingensis</name>
    <dbReference type="NCBI Taxonomy" id="1387779"/>
    <lineage>
        <taxon>Bacteria</taxon>
        <taxon>Bacillati</taxon>
        <taxon>Bacillota</taxon>
        <taxon>Bacilli</taxon>
        <taxon>Bacillales</taxon>
        <taxon>Paenibacillaceae</taxon>
        <taxon>Cohnella</taxon>
    </lineage>
</organism>
<dbReference type="InterPro" id="IPR050463">
    <property type="entry name" value="Gfo/Idh/MocA_oxidrdct_glycsds"/>
</dbReference>
<dbReference type="RefSeq" id="WP_185142697.1">
    <property type="nucleotide sequence ID" value="NZ_JACJVP010000018.1"/>
</dbReference>
<keyword evidence="4" id="KW-1185">Reference proteome</keyword>
<dbReference type="Gene3D" id="3.40.50.720">
    <property type="entry name" value="NAD(P)-binding Rossmann-like Domain"/>
    <property type="match status" value="1"/>
</dbReference>